<dbReference type="EMBL" id="CAJMWY010003655">
    <property type="protein sequence ID" value="CAE6504516.1"/>
    <property type="molecule type" value="Genomic_DNA"/>
</dbReference>
<reference evidence="2" key="1">
    <citation type="submission" date="2021-01" db="EMBL/GenBank/DDBJ databases">
        <authorList>
            <person name="Kaushik A."/>
        </authorList>
    </citation>
    <scope>NUCLEOTIDE SEQUENCE</scope>
    <source>
        <strain evidence="2">AG4-RS23</strain>
    </source>
</reference>
<protein>
    <submittedName>
        <fullName evidence="2">Uncharacterized protein</fullName>
    </submittedName>
</protein>
<dbReference type="Proteomes" id="UP000663861">
    <property type="component" value="Unassembled WGS sequence"/>
</dbReference>
<name>A0A8H3CZX2_9AGAM</name>
<dbReference type="AlphaFoldDB" id="A0A8H3CZX2"/>
<organism evidence="2 3">
    <name type="scientific">Rhizoctonia solani</name>
    <dbReference type="NCBI Taxonomy" id="456999"/>
    <lineage>
        <taxon>Eukaryota</taxon>
        <taxon>Fungi</taxon>
        <taxon>Dikarya</taxon>
        <taxon>Basidiomycota</taxon>
        <taxon>Agaricomycotina</taxon>
        <taxon>Agaricomycetes</taxon>
        <taxon>Cantharellales</taxon>
        <taxon>Ceratobasidiaceae</taxon>
        <taxon>Rhizoctonia</taxon>
    </lineage>
</organism>
<feature type="region of interest" description="Disordered" evidence="1">
    <location>
        <begin position="1"/>
        <end position="21"/>
    </location>
</feature>
<accession>A0A8H3CZX2</accession>
<comment type="caution">
    <text evidence="2">The sequence shown here is derived from an EMBL/GenBank/DDBJ whole genome shotgun (WGS) entry which is preliminary data.</text>
</comment>
<proteinExistence type="predicted"/>
<sequence length="252" mass="28562">MPTTRQRTDTKSARRKGPGSMRNAAALTLSQVAKLVNLPVAQDVAHHIHQVTAALKPSVLQAPKNNDSNAKELAEHILRLLEVLDTAFPYLHDARELDRLCSQLRDALAQLESIQTSQYSNKLASQVQIQDHIVQLKEGISRTVVHLTLWLSVVTLTESTRDRQRTHKVLARTHQTMTQYQDALMRAEQRFAIPDRRIQELGRICEGLRRQGGVDGAIPMYMWCTADWHTVLDKTSARKFEIRRKSPYVGSS</sequence>
<feature type="compositionally biased region" description="Basic and acidic residues" evidence="1">
    <location>
        <begin position="1"/>
        <end position="12"/>
    </location>
</feature>
<evidence type="ECO:0000313" key="3">
    <source>
        <dbReference type="Proteomes" id="UP000663861"/>
    </source>
</evidence>
<gene>
    <name evidence="2" type="ORF">RDB_LOCUS127631</name>
</gene>
<evidence type="ECO:0000313" key="2">
    <source>
        <dbReference type="EMBL" id="CAE6504516.1"/>
    </source>
</evidence>
<evidence type="ECO:0000256" key="1">
    <source>
        <dbReference type="SAM" id="MobiDB-lite"/>
    </source>
</evidence>